<proteinExistence type="predicted"/>
<feature type="region of interest" description="Disordered" evidence="1">
    <location>
        <begin position="1"/>
        <end position="20"/>
    </location>
</feature>
<evidence type="ECO:0000313" key="3">
    <source>
        <dbReference type="Proteomes" id="UP001219355"/>
    </source>
</evidence>
<dbReference type="Proteomes" id="UP001219355">
    <property type="component" value="Chromosome 1"/>
</dbReference>
<keyword evidence="3" id="KW-1185">Reference proteome</keyword>
<accession>A0AAF0DCE3</accession>
<gene>
    <name evidence="2" type="ORF">PRK78_001128</name>
</gene>
<dbReference type="EMBL" id="CP120627">
    <property type="protein sequence ID" value="WEW55695.1"/>
    <property type="molecule type" value="Genomic_DNA"/>
</dbReference>
<organism evidence="2 3">
    <name type="scientific">Emydomyces testavorans</name>
    <dbReference type="NCBI Taxonomy" id="2070801"/>
    <lineage>
        <taxon>Eukaryota</taxon>
        <taxon>Fungi</taxon>
        <taxon>Dikarya</taxon>
        <taxon>Ascomycota</taxon>
        <taxon>Pezizomycotina</taxon>
        <taxon>Eurotiomycetes</taxon>
        <taxon>Eurotiomycetidae</taxon>
        <taxon>Onygenales</taxon>
        <taxon>Nannizziopsiaceae</taxon>
        <taxon>Emydomyces</taxon>
    </lineage>
</organism>
<evidence type="ECO:0000256" key="1">
    <source>
        <dbReference type="SAM" id="MobiDB-lite"/>
    </source>
</evidence>
<sequence>MENKNDGGKCYQERSTPAKKGGKRIKSAELIAQLPMFMACVKASRLLYGLKLRLLGSGSGRGAVGLSLMEENLPELEFWDGLLYFGTGLRARHAAVPFRSNAGCLSVIESDERYDSSDGLLAFLLRPSGRKGDRDQSSRLLEGGDRERLVDMVETELDDRDDETDWDRDFNLV</sequence>
<reference evidence="2" key="1">
    <citation type="submission" date="2023-03" db="EMBL/GenBank/DDBJ databases">
        <title>Emydomyces testavorans Genome Sequence.</title>
        <authorList>
            <person name="Hoyer L."/>
        </authorList>
    </citation>
    <scope>NUCLEOTIDE SEQUENCE</scope>
    <source>
        <strain evidence="2">16-2883</strain>
    </source>
</reference>
<dbReference type="AlphaFoldDB" id="A0AAF0DCE3"/>
<evidence type="ECO:0000313" key="2">
    <source>
        <dbReference type="EMBL" id="WEW55695.1"/>
    </source>
</evidence>
<name>A0AAF0DCE3_9EURO</name>
<protein>
    <submittedName>
        <fullName evidence="2">Uncharacterized protein</fullName>
    </submittedName>
</protein>